<protein>
    <submittedName>
        <fullName evidence="1">Uncharacterized protein</fullName>
    </submittedName>
</protein>
<reference evidence="1" key="1">
    <citation type="submission" date="2013-07" db="EMBL/GenBank/DDBJ databases">
        <title>The genome of an arbuscular mycorrhizal fungus provides insights into the evolution of the oldest plant symbiosis.</title>
        <authorList>
            <consortium name="DOE Joint Genome Institute"/>
            <person name="Tisserant E."/>
            <person name="Malbreil M."/>
            <person name="Kuo A."/>
            <person name="Kohler A."/>
            <person name="Symeonidi A."/>
            <person name="Balestrini R."/>
            <person name="Charron P."/>
            <person name="Duensing N."/>
            <person name="Frei-dit-Frey N."/>
            <person name="Gianinazzi-Pearson V."/>
            <person name="Gilbert B."/>
            <person name="Handa Y."/>
            <person name="Hijri M."/>
            <person name="Kaul R."/>
            <person name="Kawaguchi M."/>
            <person name="Krajinski F."/>
            <person name="Lammers P."/>
            <person name="Lapierre D."/>
            <person name="Masclaux F.G."/>
            <person name="Murat C."/>
            <person name="Morin E."/>
            <person name="Ndikumana S."/>
            <person name="Pagni M."/>
            <person name="Petitpierre D."/>
            <person name="Requena N."/>
            <person name="Rosikiewicz P."/>
            <person name="Riley R."/>
            <person name="Saito K."/>
            <person name="San Clemente H."/>
            <person name="Shapiro H."/>
            <person name="van Tuinen D."/>
            <person name="Becard G."/>
            <person name="Bonfante P."/>
            <person name="Paszkowski U."/>
            <person name="Shachar-Hill Y."/>
            <person name="Young J.P."/>
            <person name="Sanders I.R."/>
            <person name="Henrissat B."/>
            <person name="Rensing S.A."/>
            <person name="Grigoriev I.V."/>
            <person name="Corradi N."/>
            <person name="Roux C."/>
            <person name="Martin F."/>
        </authorList>
    </citation>
    <scope>NUCLEOTIDE SEQUENCE</scope>
    <source>
        <strain evidence="1">DAOM 197198</strain>
    </source>
</reference>
<accession>U9TTN2</accession>
<proteinExistence type="predicted"/>
<organism evidence="1">
    <name type="scientific">Rhizophagus irregularis (strain DAOM 181602 / DAOM 197198 / MUCL 43194)</name>
    <name type="common">Arbuscular mycorrhizal fungus</name>
    <name type="synonym">Glomus intraradices</name>
    <dbReference type="NCBI Taxonomy" id="747089"/>
    <lineage>
        <taxon>Eukaryota</taxon>
        <taxon>Fungi</taxon>
        <taxon>Fungi incertae sedis</taxon>
        <taxon>Mucoromycota</taxon>
        <taxon>Glomeromycotina</taxon>
        <taxon>Glomeromycetes</taxon>
        <taxon>Glomerales</taxon>
        <taxon>Glomeraceae</taxon>
        <taxon>Rhizophagus</taxon>
    </lineage>
</organism>
<dbReference type="AlphaFoldDB" id="U9TTN2"/>
<dbReference type="EMBL" id="KI286693">
    <property type="protein sequence ID" value="ESA10802.1"/>
    <property type="molecule type" value="Genomic_DNA"/>
</dbReference>
<feature type="non-terminal residue" evidence="1">
    <location>
        <position position="1"/>
    </location>
</feature>
<dbReference type="HOGENOM" id="CLU_2580435_0_0_1"/>
<evidence type="ECO:0000313" key="1">
    <source>
        <dbReference type="EMBL" id="ESA10802.1"/>
    </source>
</evidence>
<name>U9TTN2_RHIID</name>
<dbReference type="VEuPathDB" id="FungiDB:RhiirFUN_000212"/>
<sequence length="81" mass="9486">PLVEDLPENNNKFSDNNAVGDLFLKYVEHPKNNNNEFSDDIAVGEMLLQHMMQIDSSRFKLLDNYFIVLKYGKEKLLFYSI</sequence>
<gene>
    <name evidence="1" type="ORF">GLOINDRAFT_29020</name>
</gene>